<proteinExistence type="predicted"/>
<feature type="coiled-coil region" evidence="1">
    <location>
        <begin position="29"/>
        <end position="79"/>
    </location>
</feature>
<evidence type="ECO:0000256" key="2">
    <source>
        <dbReference type="SAM" id="MobiDB-lite"/>
    </source>
</evidence>
<organism evidence="4 5">
    <name type="scientific">Stylonychia lemnae</name>
    <name type="common">Ciliate</name>
    <dbReference type="NCBI Taxonomy" id="5949"/>
    <lineage>
        <taxon>Eukaryota</taxon>
        <taxon>Sar</taxon>
        <taxon>Alveolata</taxon>
        <taxon>Ciliophora</taxon>
        <taxon>Intramacronucleata</taxon>
        <taxon>Spirotrichea</taxon>
        <taxon>Stichotrichia</taxon>
        <taxon>Sporadotrichida</taxon>
        <taxon>Oxytrichidae</taxon>
        <taxon>Stylonychinae</taxon>
        <taxon>Stylonychia</taxon>
    </lineage>
</organism>
<feature type="transmembrane region" description="Helical" evidence="3">
    <location>
        <begin position="6"/>
        <end position="27"/>
    </location>
</feature>
<accession>A0A078ACD0</accession>
<dbReference type="Proteomes" id="UP000039865">
    <property type="component" value="Unassembled WGS sequence"/>
</dbReference>
<keyword evidence="5" id="KW-1185">Reference proteome</keyword>
<feature type="region of interest" description="Disordered" evidence="2">
    <location>
        <begin position="183"/>
        <end position="205"/>
    </location>
</feature>
<evidence type="ECO:0000313" key="4">
    <source>
        <dbReference type="EMBL" id="CDW79496.1"/>
    </source>
</evidence>
<evidence type="ECO:0000313" key="5">
    <source>
        <dbReference type="Proteomes" id="UP000039865"/>
    </source>
</evidence>
<feature type="compositionally biased region" description="Polar residues" evidence="2">
    <location>
        <begin position="185"/>
        <end position="205"/>
    </location>
</feature>
<dbReference type="EMBL" id="CCKQ01008057">
    <property type="protein sequence ID" value="CDW79496.1"/>
    <property type="molecule type" value="Genomic_DNA"/>
</dbReference>
<dbReference type="InParanoid" id="A0A078ACD0"/>
<dbReference type="AlphaFoldDB" id="A0A078ACD0"/>
<protein>
    <submittedName>
        <fullName evidence="4">Uncharacterized protein</fullName>
    </submittedName>
</protein>
<keyword evidence="3" id="KW-0472">Membrane</keyword>
<keyword evidence="3" id="KW-0812">Transmembrane</keyword>
<keyword evidence="3" id="KW-1133">Transmembrane helix</keyword>
<evidence type="ECO:0000256" key="3">
    <source>
        <dbReference type="SAM" id="Phobius"/>
    </source>
</evidence>
<dbReference type="OrthoDB" id="10670704at2759"/>
<reference evidence="4 5" key="1">
    <citation type="submission" date="2014-06" db="EMBL/GenBank/DDBJ databases">
        <authorList>
            <person name="Swart Estienne"/>
        </authorList>
    </citation>
    <scope>NUCLEOTIDE SEQUENCE [LARGE SCALE GENOMIC DNA]</scope>
    <source>
        <strain evidence="4 5">130c</strain>
    </source>
</reference>
<gene>
    <name evidence="4" type="primary">Contig16378.g17443</name>
    <name evidence="4" type="ORF">STYLEM_8485</name>
</gene>
<sequence>MTIFKFVNLLIVAFVLGFILMMMFDILRNMIYNSRLQQIQEEYKELILQQKQVQQLGNNQRKAQRLRRQMRELNRLQARQLSLSLQDMDIPSSQDTSTPHASHLIRTLQSNLTYHSEANEWRLDQHQQLHNANENIHHNVNGDTMELLASSARNSTTPIRPYQHHNLSERANHRQSEEGIGGVISGQSEQMPHSQGLSNDNQTEISQRREYHRGYFSNLRPRRPRNALQVLDEDEQEDQQQTDHELNVQRYAQQIANMLLEQEQLGRDQTAAEEETQPEHIPTQSLILENTNRSVLQSSRGPRLSPIKPMSFFRKTIPEFWLEILEKDNQMMFSIMKAFGSLACLLYYRIGKLCKERTDIRDLRLLSCTTSNSLNEAKREEDGGKYYELKFLTLTLDFFNYNISLAKRDLDSKIKVDLLVSTFPSLRELRQSIENYFTHKDDYIVYKIVLEMYERYYQEFGGVGLHKLRKQVIPFAKRFYSKLDSDKFQELKNATRHFKQYYPNEYLQYYERKRMDIDNLGRETKKSKYIM</sequence>
<keyword evidence="1" id="KW-0175">Coiled coil</keyword>
<name>A0A078ACD0_STYLE</name>
<evidence type="ECO:0000256" key="1">
    <source>
        <dbReference type="SAM" id="Coils"/>
    </source>
</evidence>